<dbReference type="GO" id="GO:0015276">
    <property type="term" value="F:ligand-gated monoatomic ion channel activity"/>
    <property type="evidence" value="ECO:0007669"/>
    <property type="project" value="InterPro"/>
</dbReference>
<evidence type="ECO:0000256" key="2">
    <source>
        <dbReference type="ARBA" id="ARBA00022729"/>
    </source>
</evidence>
<comment type="subcellular location">
    <subcellularLocation>
        <location evidence="1">Periplasm</location>
    </subcellularLocation>
</comment>
<proteinExistence type="predicted"/>
<evidence type="ECO:0000256" key="1">
    <source>
        <dbReference type="ARBA" id="ARBA00004418"/>
    </source>
</evidence>
<dbReference type="GO" id="GO:0042597">
    <property type="term" value="C:periplasmic space"/>
    <property type="evidence" value="ECO:0007669"/>
    <property type="project" value="UniProtKB-SubCell"/>
</dbReference>
<dbReference type="OrthoDB" id="6192933at2"/>
<keyword evidence="2 3" id="KW-0732">Signal</keyword>
<protein>
    <submittedName>
        <fullName evidence="6">Amino acid ABC transporter substrate-binding protein</fullName>
    </submittedName>
</protein>
<feature type="domain" description="Ionotropic glutamate receptor C-terminal" evidence="5">
    <location>
        <begin position="48"/>
        <end position="265"/>
    </location>
</feature>
<dbReference type="GO" id="GO:0016020">
    <property type="term" value="C:membrane"/>
    <property type="evidence" value="ECO:0007669"/>
    <property type="project" value="InterPro"/>
</dbReference>
<feature type="signal peptide" evidence="3">
    <location>
        <begin position="1"/>
        <end position="17"/>
    </location>
</feature>
<dbReference type="PANTHER" id="PTHR35936">
    <property type="entry name" value="MEMBRANE-BOUND LYTIC MUREIN TRANSGLYCOSYLASE F"/>
    <property type="match status" value="1"/>
</dbReference>
<sequence>MASVLSATGLALVSVLASGVAAEANDIGDCILSGEVGSIKLQPVNEGVLTVETALPNPGWWNGDTPEQITTGFEYCLAANVAHRAGLKEIRLVIASFPAMIANVNPGKDMAMATISITAERQKVMQFTAPYFNSDIGILVKKGTAVDAAAMKTFRVGVLQGSTGAKYVADEVKPAELREYPENPAILAALMAGQIDAAVNDTAILLGLASKSNGALEVVGQYSTGETYGSILPKDSPNKEAIDQAIEDMRKDGTLDKMASTYLSDIWGADPTKVPYLKP</sequence>
<gene>
    <name evidence="6" type="ORF">DEM27_32240</name>
</gene>
<dbReference type="SMART" id="SM00062">
    <property type="entry name" value="PBPb"/>
    <property type="match status" value="1"/>
</dbReference>
<dbReference type="CDD" id="cd13530">
    <property type="entry name" value="PBP2_peptides_like"/>
    <property type="match status" value="1"/>
</dbReference>
<evidence type="ECO:0000259" key="4">
    <source>
        <dbReference type="SMART" id="SM00062"/>
    </source>
</evidence>
<evidence type="ECO:0000259" key="5">
    <source>
        <dbReference type="SMART" id="SM00079"/>
    </source>
</evidence>
<dbReference type="InterPro" id="IPR001638">
    <property type="entry name" value="Solute-binding_3/MltF_N"/>
</dbReference>
<comment type="caution">
    <text evidence="6">The sequence shown here is derived from an EMBL/GenBank/DDBJ whole genome shotgun (WGS) entry which is preliminary data.</text>
</comment>
<feature type="domain" description="Solute-binding protein family 3/N-terminal" evidence="4">
    <location>
        <begin position="48"/>
        <end position="271"/>
    </location>
</feature>
<evidence type="ECO:0000313" key="6">
    <source>
        <dbReference type="EMBL" id="PWE52215.1"/>
    </source>
</evidence>
<dbReference type="SUPFAM" id="SSF53850">
    <property type="entry name" value="Periplasmic binding protein-like II"/>
    <property type="match status" value="1"/>
</dbReference>
<dbReference type="SMART" id="SM00079">
    <property type="entry name" value="PBPe"/>
    <property type="match status" value="1"/>
</dbReference>
<evidence type="ECO:0000313" key="7">
    <source>
        <dbReference type="Proteomes" id="UP000245252"/>
    </source>
</evidence>
<accession>A0A2U2DFW3</accession>
<dbReference type="InterPro" id="IPR001320">
    <property type="entry name" value="Iontro_rcpt_C"/>
</dbReference>
<dbReference type="EMBL" id="QFBC01000031">
    <property type="protein sequence ID" value="PWE52215.1"/>
    <property type="molecule type" value="Genomic_DNA"/>
</dbReference>
<dbReference type="Gene3D" id="3.40.190.10">
    <property type="entry name" value="Periplasmic binding protein-like II"/>
    <property type="match status" value="2"/>
</dbReference>
<reference evidence="6 7" key="1">
    <citation type="submission" date="2018-05" db="EMBL/GenBank/DDBJ databases">
        <title>The draft genome of strain NS-104.</title>
        <authorList>
            <person name="Hang P."/>
            <person name="Jiang J."/>
        </authorList>
    </citation>
    <scope>NUCLEOTIDE SEQUENCE [LARGE SCALE GENOMIC DNA]</scope>
    <source>
        <strain evidence="6 7">NS-104</strain>
    </source>
</reference>
<organism evidence="6 7">
    <name type="scientific">Metarhizobium album</name>
    <dbReference type="NCBI Taxonomy" id="2182425"/>
    <lineage>
        <taxon>Bacteria</taxon>
        <taxon>Pseudomonadati</taxon>
        <taxon>Pseudomonadota</taxon>
        <taxon>Alphaproteobacteria</taxon>
        <taxon>Hyphomicrobiales</taxon>
        <taxon>Rhizobiaceae</taxon>
        <taxon>Metarhizobium</taxon>
    </lineage>
</organism>
<dbReference type="Pfam" id="PF00497">
    <property type="entry name" value="SBP_bac_3"/>
    <property type="match status" value="1"/>
</dbReference>
<dbReference type="AlphaFoldDB" id="A0A2U2DFW3"/>
<keyword evidence="7" id="KW-1185">Reference proteome</keyword>
<dbReference type="Proteomes" id="UP000245252">
    <property type="component" value="Unassembled WGS sequence"/>
</dbReference>
<evidence type="ECO:0000256" key="3">
    <source>
        <dbReference type="SAM" id="SignalP"/>
    </source>
</evidence>
<name>A0A2U2DFW3_9HYPH</name>
<feature type="chain" id="PRO_5015726207" evidence="3">
    <location>
        <begin position="18"/>
        <end position="279"/>
    </location>
</feature>